<sequence>MHKKLFIPGPTEVMDEILNAMSVPMMGHRSKEFAALMEEVVPKIQKLFYTENFIILSTSSGTGLMEAASRNVVKKKALHTICGAFSKRWAQISKANGKEIDVIEVPFGKAIPPEEIDKKLKTGEFDTVFVTHNETSTGVMHNLEEMADVIRKYPDVVWCVDAVSSAGGIKIEVDKLGIDVLVTSTQKAIALPPGLAIGVVSEKALKRAEEVENRGYYFDFLTFKKYWDKRHQTPTTPSISHIYALNVQMDRIFKEGLDNRFNRHIEMAKYVREWARKNFKLFPEEKYLSYTLTTVENTRGISVAGLNEELAKRGATISNGYGDLKEKTFRIAHMGDLTLDDMKWLLAQIDEILGL</sequence>
<protein>
    <submittedName>
        <fullName evidence="7">Alanine--glyoxylate aminotransferase family protein</fullName>
    </submittedName>
</protein>
<proteinExistence type="inferred from homology"/>
<reference evidence="7" key="1">
    <citation type="journal article" date="2020" name="mSystems">
        <title>Genome- and Community-Level Interaction Insights into Carbon Utilization and Element Cycling Functions of Hydrothermarchaeota in Hydrothermal Sediment.</title>
        <authorList>
            <person name="Zhou Z."/>
            <person name="Liu Y."/>
            <person name="Xu W."/>
            <person name="Pan J."/>
            <person name="Luo Z.H."/>
            <person name="Li M."/>
        </authorList>
    </citation>
    <scope>NUCLEOTIDE SEQUENCE [LARGE SCALE GENOMIC DNA]</scope>
    <source>
        <strain evidence="7">HyVt-102</strain>
    </source>
</reference>
<dbReference type="EMBL" id="DQWE01000418">
    <property type="protein sequence ID" value="HDI83920.1"/>
    <property type="molecule type" value="Genomic_DNA"/>
</dbReference>
<evidence type="ECO:0000256" key="2">
    <source>
        <dbReference type="ARBA" id="ARBA00009236"/>
    </source>
</evidence>
<dbReference type="PANTHER" id="PTHR21152:SF40">
    <property type="entry name" value="ALANINE--GLYOXYLATE AMINOTRANSFERASE"/>
    <property type="match status" value="1"/>
</dbReference>
<evidence type="ECO:0000256" key="4">
    <source>
        <dbReference type="PIRSR" id="PIRSR000524-1"/>
    </source>
</evidence>
<dbReference type="Gene3D" id="3.40.640.10">
    <property type="entry name" value="Type I PLP-dependent aspartate aminotransferase-like (Major domain)"/>
    <property type="match status" value="1"/>
</dbReference>
<evidence type="ECO:0000256" key="5">
    <source>
        <dbReference type="PIRSR" id="PIRSR000524-50"/>
    </source>
</evidence>
<dbReference type="InterPro" id="IPR015422">
    <property type="entry name" value="PyrdxlP-dep_Trfase_small"/>
</dbReference>
<gene>
    <name evidence="7" type="ORF">ENF18_09050</name>
</gene>
<dbReference type="GO" id="GO:0004760">
    <property type="term" value="F:L-serine-pyruvate transaminase activity"/>
    <property type="evidence" value="ECO:0007669"/>
    <property type="project" value="TreeGrafter"/>
</dbReference>
<dbReference type="AlphaFoldDB" id="A0A7C0ZB18"/>
<dbReference type="SUPFAM" id="SSF53383">
    <property type="entry name" value="PLP-dependent transferases"/>
    <property type="match status" value="1"/>
</dbReference>
<evidence type="ECO:0000259" key="6">
    <source>
        <dbReference type="Pfam" id="PF00266"/>
    </source>
</evidence>
<dbReference type="GO" id="GO:0019265">
    <property type="term" value="P:glycine biosynthetic process, by transamination of glyoxylate"/>
    <property type="evidence" value="ECO:0007669"/>
    <property type="project" value="TreeGrafter"/>
</dbReference>
<comment type="caution">
    <text evidence="7">The sequence shown here is derived from an EMBL/GenBank/DDBJ whole genome shotgun (WGS) entry which is preliminary data.</text>
</comment>
<dbReference type="InterPro" id="IPR015421">
    <property type="entry name" value="PyrdxlP-dep_Trfase_major"/>
</dbReference>
<dbReference type="InterPro" id="IPR000192">
    <property type="entry name" value="Aminotrans_V_dom"/>
</dbReference>
<keyword evidence="3 5" id="KW-0663">Pyridoxal phosphate</keyword>
<evidence type="ECO:0000256" key="3">
    <source>
        <dbReference type="ARBA" id="ARBA00022898"/>
    </source>
</evidence>
<comment type="similarity">
    <text evidence="2">Belongs to the class-V pyridoxal-phosphate-dependent aminotransferase family.</text>
</comment>
<feature type="binding site" evidence="4">
    <location>
        <position position="330"/>
    </location>
    <ligand>
        <name>substrate</name>
    </ligand>
</feature>
<dbReference type="PANTHER" id="PTHR21152">
    <property type="entry name" value="AMINOTRANSFERASE CLASS V"/>
    <property type="match status" value="1"/>
</dbReference>
<evidence type="ECO:0000256" key="1">
    <source>
        <dbReference type="ARBA" id="ARBA00001933"/>
    </source>
</evidence>
<dbReference type="InterPro" id="IPR024169">
    <property type="entry name" value="SP_NH2Trfase/AEP_transaminase"/>
</dbReference>
<keyword evidence="7" id="KW-0808">Transferase</keyword>
<organism evidence="7">
    <name type="scientific">candidate division WOR-3 bacterium</name>
    <dbReference type="NCBI Taxonomy" id="2052148"/>
    <lineage>
        <taxon>Bacteria</taxon>
        <taxon>Bacteria division WOR-3</taxon>
    </lineage>
</organism>
<dbReference type="Gene3D" id="3.90.1150.10">
    <property type="entry name" value="Aspartate Aminotransferase, domain 1"/>
    <property type="match status" value="1"/>
</dbReference>
<name>A0A7C0ZB18_UNCW3</name>
<keyword evidence="7" id="KW-0032">Aminotransferase</keyword>
<evidence type="ECO:0000313" key="7">
    <source>
        <dbReference type="EMBL" id="HDI83920.1"/>
    </source>
</evidence>
<feature type="modified residue" description="N6-(pyridoxal phosphate)lysine" evidence="5">
    <location>
        <position position="187"/>
    </location>
</feature>
<feature type="domain" description="Aminotransferase class V" evidence="6">
    <location>
        <begin position="22"/>
        <end position="318"/>
    </location>
</feature>
<dbReference type="InterPro" id="IPR015424">
    <property type="entry name" value="PyrdxlP-dep_Trfase"/>
</dbReference>
<dbReference type="Proteomes" id="UP000885847">
    <property type="component" value="Unassembled WGS sequence"/>
</dbReference>
<dbReference type="PIRSF" id="PIRSF000524">
    <property type="entry name" value="SPT"/>
    <property type="match status" value="1"/>
</dbReference>
<comment type="cofactor">
    <cofactor evidence="1 5">
        <name>pyridoxal 5'-phosphate</name>
        <dbReference type="ChEBI" id="CHEBI:597326"/>
    </cofactor>
</comment>
<dbReference type="GO" id="GO:0008453">
    <property type="term" value="F:alanine-glyoxylate transaminase activity"/>
    <property type="evidence" value="ECO:0007669"/>
    <property type="project" value="TreeGrafter"/>
</dbReference>
<dbReference type="Pfam" id="PF00266">
    <property type="entry name" value="Aminotran_5"/>
    <property type="match status" value="1"/>
</dbReference>
<accession>A0A7C0ZB18</accession>